<evidence type="ECO:0000313" key="4">
    <source>
        <dbReference type="EnsemblMetazoa" id="tetur37g01160.1"/>
    </source>
</evidence>
<feature type="coiled-coil region" evidence="1">
    <location>
        <begin position="272"/>
        <end position="306"/>
    </location>
</feature>
<dbReference type="HOGENOM" id="CLU_1279131_0_0_1"/>
<reference evidence="5" key="1">
    <citation type="submission" date="2011-08" db="EMBL/GenBank/DDBJ databases">
        <authorList>
            <person name="Rombauts S."/>
        </authorList>
    </citation>
    <scope>NUCLEOTIDE SEQUENCE</scope>
    <source>
        <strain evidence="5">London</strain>
    </source>
</reference>
<feature type="compositionally biased region" description="Low complexity" evidence="2">
    <location>
        <begin position="100"/>
        <end position="118"/>
    </location>
</feature>
<proteinExistence type="predicted"/>
<dbReference type="PROSITE" id="PS50245">
    <property type="entry name" value="CAP_GLY_2"/>
    <property type="match status" value="2"/>
</dbReference>
<keyword evidence="1" id="KW-0175">Coiled coil</keyword>
<dbReference type="PROSITE" id="PS00845">
    <property type="entry name" value="CAP_GLY_1"/>
    <property type="match status" value="1"/>
</dbReference>
<evidence type="ECO:0000259" key="3">
    <source>
        <dbReference type="PROSITE" id="PS50245"/>
    </source>
</evidence>
<evidence type="ECO:0000256" key="2">
    <source>
        <dbReference type="SAM" id="MobiDB-lite"/>
    </source>
</evidence>
<accession>T1L483</accession>
<name>T1L483_TETUR</name>
<dbReference type="InterPro" id="IPR036859">
    <property type="entry name" value="CAP-Gly_dom_sf"/>
</dbReference>
<dbReference type="EnsemblMetazoa" id="tetur37g01160.1">
    <property type="protein sequence ID" value="tetur37g01160.1"/>
    <property type="gene ID" value="tetur37g01160"/>
</dbReference>
<feature type="domain" description="CAP-Gly" evidence="3">
    <location>
        <begin position="143"/>
        <end position="164"/>
    </location>
</feature>
<dbReference type="PANTHER" id="PTHR18916">
    <property type="entry name" value="DYNACTIN 1-RELATED MICROTUBULE-BINDING"/>
    <property type="match status" value="1"/>
</dbReference>
<dbReference type="InterPro" id="IPR000938">
    <property type="entry name" value="CAP-Gly_domain"/>
</dbReference>
<dbReference type="SMART" id="SM01052">
    <property type="entry name" value="CAP_GLY"/>
    <property type="match status" value="2"/>
</dbReference>
<feature type="region of interest" description="Disordered" evidence="2">
    <location>
        <begin position="87"/>
        <end position="118"/>
    </location>
</feature>
<reference evidence="4" key="2">
    <citation type="submission" date="2015-06" db="UniProtKB">
        <authorList>
            <consortium name="EnsemblMetazoa"/>
        </authorList>
    </citation>
    <scope>IDENTIFICATION</scope>
</reference>
<organism evidence="4 5">
    <name type="scientific">Tetranychus urticae</name>
    <name type="common">Two-spotted spider mite</name>
    <dbReference type="NCBI Taxonomy" id="32264"/>
    <lineage>
        <taxon>Eukaryota</taxon>
        <taxon>Metazoa</taxon>
        <taxon>Ecdysozoa</taxon>
        <taxon>Arthropoda</taxon>
        <taxon>Chelicerata</taxon>
        <taxon>Arachnida</taxon>
        <taxon>Acari</taxon>
        <taxon>Acariformes</taxon>
        <taxon>Trombidiformes</taxon>
        <taxon>Prostigmata</taxon>
        <taxon>Eleutherengona</taxon>
        <taxon>Raphignathae</taxon>
        <taxon>Tetranychoidea</taxon>
        <taxon>Tetranychidae</taxon>
        <taxon>Tetranychus</taxon>
    </lineage>
</organism>
<dbReference type="Gene3D" id="2.30.30.190">
    <property type="entry name" value="CAP Gly-rich-like domain"/>
    <property type="match status" value="2"/>
</dbReference>
<dbReference type="eggNOG" id="KOG4568">
    <property type="taxonomic scope" value="Eukaryota"/>
</dbReference>
<dbReference type="AlphaFoldDB" id="T1L483"/>
<feature type="compositionally biased region" description="Basic and acidic residues" evidence="2">
    <location>
        <begin position="190"/>
        <end position="208"/>
    </location>
</feature>
<dbReference type="SUPFAM" id="SSF74924">
    <property type="entry name" value="Cap-Gly domain"/>
    <property type="match status" value="2"/>
</dbReference>
<dbReference type="GO" id="GO:0051010">
    <property type="term" value="F:microtubule plus-end binding"/>
    <property type="evidence" value="ECO:0007669"/>
    <property type="project" value="TreeGrafter"/>
</dbReference>
<dbReference type="GO" id="GO:0005634">
    <property type="term" value="C:nucleus"/>
    <property type="evidence" value="ECO:0007669"/>
    <property type="project" value="TreeGrafter"/>
</dbReference>
<evidence type="ECO:0000256" key="1">
    <source>
        <dbReference type="SAM" id="Coils"/>
    </source>
</evidence>
<dbReference type="GO" id="GO:0005938">
    <property type="term" value="C:cell cortex"/>
    <property type="evidence" value="ECO:0007669"/>
    <property type="project" value="TreeGrafter"/>
</dbReference>
<feature type="domain" description="CAP-Gly" evidence="3">
    <location>
        <begin position="41"/>
        <end position="91"/>
    </location>
</feature>
<protein>
    <recommendedName>
        <fullName evidence="3">CAP-Gly domain-containing protein</fullName>
    </recommendedName>
</protein>
<dbReference type="Pfam" id="PF01302">
    <property type="entry name" value="CAP_GLY"/>
    <property type="match status" value="2"/>
</dbReference>
<feature type="region of interest" description="Disordered" evidence="2">
    <location>
        <begin position="181"/>
        <end position="209"/>
    </location>
</feature>
<dbReference type="GO" id="GO:0031122">
    <property type="term" value="P:cytoplasmic microtubule organization"/>
    <property type="evidence" value="ECO:0007669"/>
    <property type="project" value="TreeGrafter"/>
</dbReference>
<sequence length="340" mass="38036">MSPTKPVPVSTEILNPDPDDLTVGDCIYVNGTKSGIIKFLGSTSFAPGKWAGVELADASGKNDGSVNGVKYFTCEPKHPSVHYPSTSFNSRAITPPEKPSSTVTTTLASSRTTSSSASNLKVGDKVMVHASSGLKRGLASSINDGSVAGKRYFQCRPDHGLFAFSIKFLEICMVRRSNNLTTSKRSGMGDSRESSDKREDQISHLLKEEDMESEMVIKMEMRDEIAKSIDTQSSAYEEDDNEIELFQLQEEIIKKDDKYLSEQRETHYLETIYELDLKLKKNQDEMDKMEEDSNRMNVESKKLQDKMNEFLKQPGTIAIRLFDNQTTPKGHFRIAQLFNA</sequence>
<dbReference type="GO" id="GO:0035371">
    <property type="term" value="C:microtubule plus-end"/>
    <property type="evidence" value="ECO:0007669"/>
    <property type="project" value="TreeGrafter"/>
</dbReference>
<evidence type="ECO:0000313" key="5">
    <source>
        <dbReference type="Proteomes" id="UP000015104"/>
    </source>
</evidence>
<dbReference type="STRING" id="32264.T1L483"/>
<dbReference type="PANTHER" id="PTHR18916:SF82">
    <property type="entry name" value="CAP-GLY DOMAIN-CONTAINING PROTEIN"/>
    <property type="match status" value="1"/>
</dbReference>
<keyword evidence="5" id="KW-1185">Reference proteome</keyword>
<dbReference type="Proteomes" id="UP000015104">
    <property type="component" value="Unassembled WGS sequence"/>
</dbReference>
<dbReference type="EMBL" id="CAEY01001065">
    <property type="status" value="NOT_ANNOTATED_CDS"/>
    <property type="molecule type" value="Genomic_DNA"/>
</dbReference>